<comment type="similarity">
    <text evidence="1 2">Belongs to the UPF0125 (RnfH) family.</text>
</comment>
<dbReference type="InterPro" id="IPR005346">
    <property type="entry name" value="RnfH"/>
</dbReference>
<accession>A0ABM9NGP8</accession>
<keyword evidence="4" id="KW-1185">Reference proteome</keyword>
<gene>
    <name evidence="3" type="primary">rnfH</name>
    <name evidence="3" type="ORF">MECH1_V1_1014</name>
</gene>
<dbReference type="PANTHER" id="PTHR37483:SF1">
    <property type="entry name" value="UPF0125 PROTEIN RATB"/>
    <property type="match status" value="1"/>
</dbReference>
<evidence type="ECO:0000256" key="1">
    <source>
        <dbReference type="ARBA" id="ARBA00010645"/>
    </source>
</evidence>
<dbReference type="Gene3D" id="3.10.20.280">
    <property type="entry name" value="RnfH-like"/>
    <property type="match status" value="1"/>
</dbReference>
<dbReference type="HAMAP" id="MF_00460">
    <property type="entry name" value="UPF0125_RnfH"/>
    <property type="match status" value="1"/>
</dbReference>
<reference evidence="3 4" key="1">
    <citation type="submission" date="2024-04" db="EMBL/GenBank/DDBJ databases">
        <authorList>
            <person name="Cremers G."/>
        </authorList>
    </citation>
    <scope>NUCLEOTIDE SEQUENCE [LARGE SCALE GENOMIC DNA]</scope>
    <source>
        <strain evidence="3">MeCH1-AG</strain>
    </source>
</reference>
<evidence type="ECO:0000313" key="3">
    <source>
        <dbReference type="EMBL" id="CAL1239790.1"/>
    </source>
</evidence>
<evidence type="ECO:0000256" key="2">
    <source>
        <dbReference type="HAMAP-Rule" id="MF_00460"/>
    </source>
</evidence>
<organism evidence="3 4">
    <name type="scientific">Candidatus Methylocalor cossyra</name>
    <dbReference type="NCBI Taxonomy" id="3108543"/>
    <lineage>
        <taxon>Bacteria</taxon>
        <taxon>Pseudomonadati</taxon>
        <taxon>Pseudomonadota</taxon>
        <taxon>Gammaproteobacteria</taxon>
        <taxon>Methylococcales</taxon>
        <taxon>Methylococcaceae</taxon>
        <taxon>Candidatus Methylocalor</taxon>
    </lineage>
</organism>
<evidence type="ECO:0000313" key="4">
    <source>
        <dbReference type="Proteomes" id="UP001497493"/>
    </source>
</evidence>
<dbReference type="EMBL" id="OZ026884">
    <property type="protein sequence ID" value="CAL1239790.1"/>
    <property type="molecule type" value="Genomic_DNA"/>
</dbReference>
<protein>
    <recommendedName>
        <fullName evidence="2">UPF0125 protein MECH1_V1_1014</fullName>
    </recommendedName>
</protein>
<dbReference type="InterPro" id="IPR037021">
    <property type="entry name" value="RnfH_sf"/>
</dbReference>
<sequence length="93" mass="10568">MQVGVCYADAERQVWLRLEVPEGSVVEQAIHCSGILKQFPEIDLSRQKVGIFGKLVKLDSPLKEGDRIEIYRPIIADPKTVKRRRTSSDDDDD</sequence>
<dbReference type="Proteomes" id="UP001497493">
    <property type="component" value="Chromosome"/>
</dbReference>
<dbReference type="SUPFAM" id="SSF54285">
    <property type="entry name" value="MoaD/ThiS"/>
    <property type="match status" value="1"/>
</dbReference>
<dbReference type="PANTHER" id="PTHR37483">
    <property type="entry name" value="UPF0125 PROTEIN RATB"/>
    <property type="match status" value="1"/>
</dbReference>
<dbReference type="InterPro" id="IPR016155">
    <property type="entry name" value="Mopterin_synth/thiamin_S_b"/>
</dbReference>
<proteinExistence type="inferred from homology"/>
<dbReference type="RefSeq" id="WP_348759327.1">
    <property type="nucleotide sequence ID" value="NZ_OZ026884.1"/>
</dbReference>
<dbReference type="NCBIfam" id="NF002490">
    <property type="entry name" value="PRK01777.1"/>
    <property type="match status" value="1"/>
</dbReference>
<name>A0ABM9NGP8_9GAMM</name>
<dbReference type="Pfam" id="PF03658">
    <property type="entry name" value="Ub-RnfH"/>
    <property type="match status" value="1"/>
</dbReference>